<dbReference type="InterPro" id="IPR035238">
    <property type="entry name" value="DUF5345"/>
</dbReference>
<reference evidence="3 4" key="1">
    <citation type="submission" date="2017-05" db="EMBL/GenBank/DDBJ databases">
        <title>Functional genome analysis of Paenibacillus pasadenensis strain R16: insights on endophytic life style and antifungal activity.</title>
        <authorList>
            <person name="Passera A."/>
            <person name="Marcolungo L."/>
            <person name="Casati P."/>
            <person name="Brasca M."/>
            <person name="Quaglino F."/>
            <person name="Delledonne M."/>
        </authorList>
    </citation>
    <scope>NUCLEOTIDE SEQUENCE [LARGE SCALE GENOMIC DNA]</scope>
    <source>
        <strain evidence="3 4">R16</strain>
    </source>
</reference>
<sequence length="214" mass="23272">MKDKERPKAARDEAPRREERRRGDGSDAARREDGQDEAPRMERAGSDAARPEEGEDEVSGVERSGSDAARPADGQDEAPGVEQAGSDAARREEHRSEERAQEAFERRLSLELKRMDEALPEKEADPQQMLALVREVQAAQRRRLLRDLARFWLAAAVLLAAGIWAAGAAPAYYVGAQLALTAAVLALVALAGLLRRPLESRRNEKAAGNGGGSV</sequence>
<feature type="compositionally biased region" description="Basic and acidic residues" evidence="1">
    <location>
        <begin position="1"/>
        <end position="52"/>
    </location>
</feature>
<keyword evidence="4" id="KW-1185">Reference proteome</keyword>
<gene>
    <name evidence="3" type="ORF">B8V81_1617</name>
</gene>
<feature type="transmembrane region" description="Helical" evidence="2">
    <location>
        <begin position="172"/>
        <end position="194"/>
    </location>
</feature>
<dbReference type="AlphaFoldDB" id="A0A2N5NAN9"/>
<feature type="compositionally biased region" description="Basic and acidic residues" evidence="1">
    <location>
        <begin position="88"/>
        <end position="102"/>
    </location>
</feature>
<name>A0A2N5NAN9_9BACL</name>
<organism evidence="3 4">
    <name type="scientific">Paenibacillus pasadenensis</name>
    <dbReference type="NCBI Taxonomy" id="217090"/>
    <lineage>
        <taxon>Bacteria</taxon>
        <taxon>Bacillati</taxon>
        <taxon>Bacillota</taxon>
        <taxon>Bacilli</taxon>
        <taxon>Bacillales</taxon>
        <taxon>Paenibacillaceae</taxon>
        <taxon>Paenibacillus</taxon>
    </lineage>
</organism>
<dbReference type="Pfam" id="PF17280">
    <property type="entry name" value="DUF5345"/>
    <property type="match status" value="1"/>
</dbReference>
<dbReference type="EMBL" id="NFEZ01000003">
    <property type="protein sequence ID" value="PLT47393.1"/>
    <property type="molecule type" value="Genomic_DNA"/>
</dbReference>
<evidence type="ECO:0000256" key="2">
    <source>
        <dbReference type="SAM" id="Phobius"/>
    </source>
</evidence>
<keyword evidence="2" id="KW-0812">Transmembrane</keyword>
<evidence type="ECO:0000313" key="3">
    <source>
        <dbReference type="EMBL" id="PLT47393.1"/>
    </source>
</evidence>
<evidence type="ECO:0000256" key="1">
    <source>
        <dbReference type="SAM" id="MobiDB-lite"/>
    </source>
</evidence>
<evidence type="ECO:0000313" key="4">
    <source>
        <dbReference type="Proteomes" id="UP000234789"/>
    </source>
</evidence>
<accession>A0A2N5NAN9</accession>
<dbReference type="RefSeq" id="WP_028600763.1">
    <property type="nucleotide sequence ID" value="NZ_BIMM01000108.1"/>
</dbReference>
<protein>
    <submittedName>
        <fullName evidence="3">Uncharacterized protein</fullName>
    </submittedName>
</protein>
<dbReference type="Proteomes" id="UP000234789">
    <property type="component" value="Unassembled WGS sequence"/>
</dbReference>
<comment type="caution">
    <text evidence="3">The sequence shown here is derived from an EMBL/GenBank/DDBJ whole genome shotgun (WGS) entry which is preliminary data.</text>
</comment>
<feature type="transmembrane region" description="Helical" evidence="2">
    <location>
        <begin position="148"/>
        <end position="166"/>
    </location>
</feature>
<feature type="region of interest" description="Disordered" evidence="1">
    <location>
        <begin position="1"/>
        <end position="102"/>
    </location>
</feature>
<keyword evidence="2" id="KW-1133">Transmembrane helix</keyword>
<keyword evidence="2" id="KW-0472">Membrane</keyword>
<proteinExistence type="predicted"/>